<evidence type="ECO:0000256" key="2">
    <source>
        <dbReference type="ARBA" id="ARBA00022723"/>
    </source>
</evidence>
<dbReference type="InterPro" id="IPR015797">
    <property type="entry name" value="NUDIX_hydrolase-like_dom_sf"/>
</dbReference>
<keyword evidence="2" id="KW-0479">Metal-binding</keyword>
<dbReference type="InterPro" id="IPR000086">
    <property type="entry name" value="NUDIX_hydrolase_dom"/>
</dbReference>
<dbReference type="GO" id="GO:1901909">
    <property type="term" value="P:diadenosine hexaphosphate catabolic process"/>
    <property type="evidence" value="ECO:0007669"/>
    <property type="project" value="EnsemblFungi"/>
</dbReference>
<comment type="cofactor">
    <cofactor evidence="1">
        <name>Mg(2+)</name>
        <dbReference type="ChEBI" id="CHEBI:18420"/>
    </cofactor>
</comment>
<sequence length="175" mass="20346">MTDNIDNPMEYLPKARSGRAKQVYNDVGAREVAGCVPIDLKTGKVLLISSRKRKDCWVFPKGGWENDETIVNAAMRETWEEAGVKGEIVKLLGKFKQYKKIKKHTNIEKSELSEDKKKYLHSEILLYEMHVTEIAEEWPEKDERERVWVNYDDARKLIKKTDYVNEALELSSIAK</sequence>
<dbReference type="Pfam" id="PF00293">
    <property type="entry name" value="NUDIX"/>
    <property type="match status" value="1"/>
</dbReference>
<dbReference type="InterPro" id="IPR047198">
    <property type="entry name" value="DDP-like_NUDIX"/>
</dbReference>
<dbReference type="GO" id="GO:0034432">
    <property type="term" value="F:bis(5'-adenosyl)-pentaphosphatase activity"/>
    <property type="evidence" value="ECO:0007669"/>
    <property type="project" value="EnsemblFungi"/>
</dbReference>
<dbReference type="GO" id="GO:0052745">
    <property type="term" value="F:inositol phosphate phosphatase activity"/>
    <property type="evidence" value="ECO:0007669"/>
    <property type="project" value="EnsemblFungi"/>
</dbReference>
<dbReference type="GO" id="GO:0000298">
    <property type="term" value="F:endopolyphosphatase activity"/>
    <property type="evidence" value="ECO:0007669"/>
    <property type="project" value="EnsemblFungi"/>
</dbReference>
<accession>A0A1Y1VKB1</accession>
<dbReference type="GO" id="GO:0052846">
    <property type="term" value="F:inositol-1,5-bisdiphosphate-2,3,4,6-tetrakisphosphate 1-diphosphatase activity"/>
    <property type="evidence" value="ECO:0007669"/>
    <property type="project" value="EnsemblFungi"/>
</dbReference>
<name>A0A1Y1VKB1_9FUNG</name>
<organism evidence="6 7">
    <name type="scientific">Piromyces finnis</name>
    <dbReference type="NCBI Taxonomy" id="1754191"/>
    <lineage>
        <taxon>Eukaryota</taxon>
        <taxon>Fungi</taxon>
        <taxon>Fungi incertae sedis</taxon>
        <taxon>Chytridiomycota</taxon>
        <taxon>Chytridiomycota incertae sedis</taxon>
        <taxon>Neocallimastigomycetes</taxon>
        <taxon>Neocallimastigales</taxon>
        <taxon>Neocallimastigaceae</taxon>
        <taxon>Piromyces</taxon>
    </lineage>
</organism>
<dbReference type="PANTHER" id="PTHR12629">
    <property type="entry name" value="DIPHOSPHOINOSITOL POLYPHOSPHATE PHOSPHOHYDROLASE"/>
    <property type="match status" value="1"/>
</dbReference>
<dbReference type="OrthoDB" id="2131052at2759"/>
<evidence type="ECO:0000313" key="7">
    <source>
        <dbReference type="Proteomes" id="UP000193719"/>
    </source>
</evidence>
<dbReference type="GO" id="GO:0071545">
    <property type="term" value="P:inositol phosphate catabolic process"/>
    <property type="evidence" value="ECO:0007669"/>
    <property type="project" value="EnsemblFungi"/>
</dbReference>
<dbReference type="GO" id="GO:0030643">
    <property type="term" value="P:intracellular phosphate ion homeostasis"/>
    <property type="evidence" value="ECO:0007669"/>
    <property type="project" value="EnsemblFungi"/>
</dbReference>
<dbReference type="GO" id="GO:0052843">
    <property type="term" value="F:inositol-1-diphosphate-2,3,4,5,6-pentakisphosphate diphosphatase activity"/>
    <property type="evidence" value="ECO:0007669"/>
    <property type="project" value="EnsemblFungi"/>
</dbReference>
<protein>
    <recommendedName>
        <fullName evidence="5">Nudix hydrolase domain-containing protein</fullName>
    </recommendedName>
</protein>
<dbReference type="GO" id="GO:0052847">
    <property type="term" value="F:inositol-1,5-bisdiphosphate-2,3,4,6-tetrakisphosphate 5-diphosphatase activity"/>
    <property type="evidence" value="ECO:0007669"/>
    <property type="project" value="EnsemblFungi"/>
</dbReference>
<dbReference type="GO" id="GO:0005737">
    <property type="term" value="C:cytoplasm"/>
    <property type="evidence" value="ECO:0007669"/>
    <property type="project" value="TreeGrafter"/>
</dbReference>
<evidence type="ECO:0000259" key="5">
    <source>
        <dbReference type="PROSITE" id="PS51462"/>
    </source>
</evidence>
<evidence type="ECO:0000256" key="3">
    <source>
        <dbReference type="ARBA" id="ARBA00022801"/>
    </source>
</evidence>
<dbReference type="GO" id="GO:1990174">
    <property type="term" value="F:phosphodiesterase decapping endonuclease activity"/>
    <property type="evidence" value="ECO:0007669"/>
    <property type="project" value="EnsemblFungi"/>
</dbReference>
<dbReference type="EMBL" id="MCFH01000006">
    <property type="protein sequence ID" value="ORX57230.1"/>
    <property type="molecule type" value="Genomic_DNA"/>
</dbReference>
<dbReference type="Proteomes" id="UP000193719">
    <property type="component" value="Unassembled WGS sequence"/>
</dbReference>
<dbReference type="GO" id="GO:0034431">
    <property type="term" value="F:bis(5'-adenosyl)-hexaphosphatase activity"/>
    <property type="evidence" value="ECO:0007669"/>
    <property type="project" value="EnsemblFungi"/>
</dbReference>
<evidence type="ECO:0000256" key="1">
    <source>
        <dbReference type="ARBA" id="ARBA00001946"/>
    </source>
</evidence>
<keyword evidence="4" id="KW-0460">Magnesium</keyword>
<dbReference type="PANTHER" id="PTHR12629:SF0">
    <property type="entry name" value="DIPHOSPHOINOSITOL-POLYPHOSPHATE DIPHOSPHATASE"/>
    <property type="match status" value="1"/>
</dbReference>
<dbReference type="STRING" id="1754191.A0A1Y1VKB1"/>
<gene>
    <name evidence="6" type="ORF">BCR36DRAFT_153590</name>
</gene>
<dbReference type="PROSITE" id="PS51462">
    <property type="entry name" value="NUDIX"/>
    <property type="match status" value="1"/>
</dbReference>
<keyword evidence="7" id="KW-1185">Reference proteome</keyword>
<dbReference type="GO" id="GO:0005634">
    <property type="term" value="C:nucleus"/>
    <property type="evidence" value="ECO:0007669"/>
    <property type="project" value="TreeGrafter"/>
</dbReference>
<dbReference type="AlphaFoldDB" id="A0A1Y1VKB1"/>
<reference evidence="6 7" key="1">
    <citation type="submission" date="2016-08" db="EMBL/GenBank/DDBJ databases">
        <title>Genomes of anaerobic fungi encode conserved fungal cellulosomes for biomass hydrolysis.</title>
        <authorList>
            <consortium name="DOE Joint Genome Institute"/>
            <person name="Haitjema C.H."/>
            <person name="Gilmore S.P."/>
            <person name="Henske J.K."/>
            <person name="Solomon K.V."/>
            <person name="De Groot R."/>
            <person name="Kuo A."/>
            <person name="Mondo S.J."/>
            <person name="Salamov A.A."/>
            <person name="Labutti K."/>
            <person name="Zhao Z."/>
            <person name="Chiniquy J."/>
            <person name="Barry K."/>
            <person name="Brewer H.M."/>
            <person name="Purvine S.O."/>
            <person name="Wright A.T."/>
            <person name="Boxma B."/>
            <person name="Van Alen T."/>
            <person name="Hackstein J.H."/>
            <person name="Baker S.E."/>
            <person name="Grigoriev I.V."/>
            <person name="O'Malley M.A."/>
        </authorList>
    </citation>
    <scope>NUCLEOTIDE SEQUENCE [LARGE SCALE GENOMIC DNA]</scope>
    <source>
        <strain evidence="7">finn</strain>
    </source>
</reference>
<dbReference type="InterPro" id="IPR020084">
    <property type="entry name" value="NUDIX_hydrolase_CS"/>
</dbReference>
<dbReference type="GO" id="GO:1901911">
    <property type="term" value="P:adenosine 5'-(hexahydrogen pentaphosphate) catabolic process"/>
    <property type="evidence" value="ECO:0007669"/>
    <property type="project" value="EnsemblFungi"/>
</dbReference>
<dbReference type="GO" id="GO:0008796">
    <property type="term" value="F:bis(5'-nucleosyl)-tetraphosphatase activity"/>
    <property type="evidence" value="ECO:0007669"/>
    <property type="project" value="EnsemblFungi"/>
</dbReference>
<dbReference type="GO" id="GO:0046872">
    <property type="term" value="F:metal ion binding"/>
    <property type="evidence" value="ECO:0007669"/>
    <property type="project" value="UniProtKB-KW"/>
</dbReference>
<dbReference type="GO" id="GO:0006798">
    <property type="term" value="P:polyphosphate catabolic process"/>
    <property type="evidence" value="ECO:0007669"/>
    <property type="project" value="EnsemblFungi"/>
</dbReference>
<dbReference type="GO" id="GO:1901907">
    <property type="term" value="P:diadenosine pentaphosphate catabolic process"/>
    <property type="evidence" value="ECO:0007669"/>
    <property type="project" value="EnsemblFungi"/>
</dbReference>
<reference evidence="6 7" key="2">
    <citation type="submission" date="2016-08" db="EMBL/GenBank/DDBJ databases">
        <title>Pervasive Adenine N6-methylation of Active Genes in Fungi.</title>
        <authorList>
            <consortium name="DOE Joint Genome Institute"/>
            <person name="Mondo S.J."/>
            <person name="Dannebaum R.O."/>
            <person name="Kuo R.C."/>
            <person name="Labutti K."/>
            <person name="Haridas S."/>
            <person name="Kuo A."/>
            <person name="Salamov A."/>
            <person name="Ahrendt S.R."/>
            <person name="Lipzen A."/>
            <person name="Sullivan W."/>
            <person name="Andreopoulos W.B."/>
            <person name="Clum A."/>
            <person name="Lindquist E."/>
            <person name="Daum C."/>
            <person name="Ramamoorthy G.K."/>
            <person name="Gryganskyi A."/>
            <person name="Culley D."/>
            <person name="Magnuson J.K."/>
            <person name="James T.Y."/>
            <person name="O'Malley M.A."/>
            <person name="Stajich J.E."/>
            <person name="Spatafora J.W."/>
            <person name="Visel A."/>
            <person name="Grigoriev I.V."/>
        </authorList>
    </citation>
    <scope>NUCLEOTIDE SEQUENCE [LARGE SCALE GENOMIC DNA]</scope>
    <source>
        <strain evidence="7">finn</strain>
    </source>
</reference>
<evidence type="ECO:0000256" key="4">
    <source>
        <dbReference type="ARBA" id="ARBA00022842"/>
    </source>
</evidence>
<dbReference type="Gene3D" id="3.90.79.10">
    <property type="entry name" value="Nucleoside Triphosphate Pyrophosphohydrolase"/>
    <property type="match status" value="1"/>
</dbReference>
<proteinExistence type="predicted"/>
<dbReference type="SUPFAM" id="SSF55811">
    <property type="entry name" value="Nudix"/>
    <property type="match status" value="1"/>
</dbReference>
<dbReference type="GO" id="GO:0052845">
    <property type="term" value="F:inositol-5-diphosphate-1,2,3,4,6-pentakisphosphate diphosphatase activity"/>
    <property type="evidence" value="ECO:0007669"/>
    <property type="project" value="EnsemblFungi"/>
</dbReference>
<feature type="domain" description="Nudix hydrolase" evidence="5">
    <location>
        <begin position="28"/>
        <end position="171"/>
    </location>
</feature>
<comment type="caution">
    <text evidence="6">The sequence shown here is derived from an EMBL/GenBank/DDBJ whole genome shotgun (WGS) entry which is preliminary data.</text>
</comment>
<keyword evidence="3" id="KW-0378">Hydrolase</keyword>
<evidence type="ECO:0000313" key="6">
    <source>
        <dbReference type="EMBL" id="ORX57230.1"/>
    </source>
</evidence>
<dbReference type="CDD" id="cd04666">
    <property type="entry name" value="NUDIX_DIPP2_like_Nudt4"/>
    <property type="match status" value="1"/>
</dbReference>
<dbReference type="PROSITE" id="PS00893">
    <property type="entry name" value="NUDIX_BOX"/>
    <property type="match status" value="1"/>
</dbReference>